<dbReference type="AlphaFoldDB" id="A0A0S4LHU2"/>
<dbReference type="EMBL" id="CZQA01000008">
    <property type="protein sequence ID" value="CUS35499.1"/>
    <property type="molecule type" value="Genomic_DNA"/>
</dbReference>
<dbReference type="Proteomes" id="UP000199032">
    <property type="component" value="Unassembled WGS sequence"/>
</dbReference>
<organism evidence="1 2">
    <name type="scientific">Candidatus Nitrospira nitrosa</name>
    <dbReference type="NCBI Taxonomy" id="1742972"/>
    <lineage>
        <taxon>Bacteria</taxon>
        <taxon>Pseudomonadati</taxon>
        <taxon>Nitrospirota</taxon>
        <taxon>Nitrospiria</taxon>
        <taxon>Nitrospirales</taxon>
        <taxon>Nitrospiraceae</taxon>
        <taxon>Nitrospira</taxon>
    </lineage>
</organism>
<proteinExistence type="predicted"/>
<reference evidence="1 2" key="1">
    <citation type="submission" date="2015-10" db="EMBL/GenBank/DDBJ databases">
        <authorList>
            <person name="Gilbert D.G."/>
        </authorList>
    </citation>
    <scope>NUCLEOTIDE SEQUENCE [LARGE SCALE GENOMIC DNA]</scope>
    <source>
        <strain evidence="1">COMA1</strain>
    </source>
</reference>
<sequence length="167" mass="18334">MGLLQVGRLLTQGSGQKRESLCESLIHEGSSVMNVRSQAIVIVLGGLLFSGIAVAAEPADVEKFVNSRIEIGEMMTNYFQGGAGYGDGQRPSPEQMNKMRDEINTKLTAVLAKHDLTLDEYRKRSPEVFADDAAVKQYLSEHPDLKQRYEALPLDRMGRGGSTGRGY</sequence>
<evidence type="ECO:0000313" key="1">
    <source>
        <dbReference type="EMBL" id="CUS35499.1"/>
    </source>
</evidence>
<dbReference type="STRING" id="1742972.COMA1_20310"/>
<evidence type="ECO:0000313" key="2">
    <source>
        <dbReference type="Proteomes" id="UP000199032"/>
    </source>
</evidence>
<keyword evidence="2" id="KW-1185">Reference proteome</keyword>
<protein>
    <recommendedName>
        <fullName evidence="3">DUF4168 domain-containing protein</fullName>
    </recommendedName>
</protein>
<accession>A0A0S4LHU2</accession>
<name>A0A0S4LHU2_9BACT</name>
<evidence type="ECO:0008006" key="3">
    <source>
        <dbReference type="Google" id="ProtNLM"/>
    </source>
</evidence>
<gene>
    <name evidence="1" type="ORF">COMA1_20310</name>
</gene>